<feature type="compositionally biased region" description="Polar residues" evidence="1">
    <location>
        <begin position="1"/>
        <end position="23"/>
    </location>
</feature>
<evidence type="ECO:0000256" key="1">
    <source>
        <dbReference type="SAM" id="MobiDB-lite"/>
    </source>
</evidence>
<name>A0A6C0BQW0_9ZZZZ</name>
<feature type="compositionally biased region" description="Basic residues" evidence="1">
    <location>
        <begin position="127"/>
        <end position="142"/>
    </location>
</feature>
<organism evidence="2">
    <name type="scientific">viral metagenome</name>
    <dbReference type="NCBI Taxonomy" id="1070528"/>
    <lineage>
        <taxon>unclassified sequences</taxon>
        <taxon>metagenomes</taxon>
        <taxon>organismal metagenomes</taxon>
    </lineage>
</organism>
<feature type="region of interest" description="Disordered" evidence="1">
    <location>
        <begin position="1"/>
        <end position="88"/>
    </location>
</feature>
<dbReference type="EMBL" id="MN739233">
    <property type="protein sequence ID" value="QHS94777.1"/>
    <property type="molecule type" value="Genomic_DNA"/>
</dbReference>
<protein>
    <submittedName>
        <fullName evidence="2">Uncharacterized protein</fullName>
    </submittedName>
</protein>
<reference evidence="2" key="1">
    <citation type="journal article" date="2020" name="Nature">
        <title>Giant virus diversity and host interactions through global metagenomics.</title>
        <authorList>
            <person name="Schulz F."/>
            <person name="Roux S."/>
            <person name="Paez-Espino D."/>
            <person name="Jungbluth S."/>
            <person name="Walsh D.A."/>
            <person name="Denef V.J."/>
            <person name="McMahon K.D."/>
            <person name="Konstantinidis K.T."/>
            <person name="Eloe-Fadrosh E.A."/>
            <person name="Kyrpides N.C."/>
            <person name="Woyke T."/>
        </authorList>
    </citation>
    <scope>NUCLEOTIDE SEQUENCE</scope>
    <source>
        <strain evidence="2">GVMAG-M-3300018428-16</strain>
    </source>
</reference>
<proteinExistence type="predicted"/>
<sequence>MTKLANTDNSHYSGGFTSSNVSSCGLKGGRRRKTFRKKSMKKRRNMKKTKSFRKKSMKKSIKRRRRRSRKLKGGSYTTVHDDSIRMGPKGGVGTLSQSNMNPTTDLIETNNEIVNGDLSNLHGQAGGKRRQSRKARKSRKMRGGNGPVQFGYGIDSDGLKGGLALANPAPIKSYNSCQADNYVH</sequence>
<accession>A0A6C0BQW0</accession>
<feature type="region of interest" description="Disordered" evidence="1">
    <location>
        <begin position="117"/>
        <end position="152"/>
    </location>
</feature>
<dbReference type="AlphaFoldDB" id="A0A6C0BQW0"/>
<evidence type="ECO:0000313" key="2">
    <source>
        <dbReference type="EMBL" id="QHS94777.1"/>
    </source>
</evidence>
<feature type="compositionally biased region" description="Basic residues" evidence="1">
    <location>
        <begin position="28"/>
        <end position="72"/>
    </location>
</feature>